<comment type="caution">
    <text evidence="5">The sequence shown here is derived from an EMBL/GenBank/DDBJ whole genome shotgun (WGS) entry which is preliminary data.</text>
</comment>
<evidence type="ECO:0000256" key="2">
    <source>
        <dbReference type="ARBA" id="ARBA00022723"/>
    </source>
</evidence>
<evidence type="ECO:0000256" key="1">
    <source>
        <dbReference type="ARBA" id="ARBA00010587"/>
    </source>
</evidence>
<dbReference type="Gene3D" id="1.20.120.50">
    <property type="entry name" value="Hemerythrin-like"/>
    <property type="match status" value="1"/>
</dbReference>
<reference evidence="5" key="1">
    <citation type="journal article" date="2010" name="Int. J. Syst. Evol. Microbiol.">
        <title>Porticoccus litoralis gen. nov., sp. nov., a gammaproteobacterium isolated from the Yellow Sea.</title>
        <authorList>
            <person name="Oh H.M."/>
            <person name="Kim H."/>
            <person name="Kim K.M."/>
            <person name="Min G.S."/>
            <person name="Cho J.C."/>
        </authorList>
    </citation>
    <scope>NUCLEOTIDE SEQUENCE</scope>
    <source>
        <strain evidence="5">DSM 25064</strain>
    </source>
</reference>
<dbReference type="InterPro" id="IPR012827">
    <property type="entry name" value="Hemerythrin_metal-bd"/>
</dbReference>
<dbReference type="SUPFAM" id="SSF47188">
    <property type="entry name" value="Hemerythrin-like"/>
    <property type="match status" value="1"/>
</dbReference>
<organism evidence="5 6">
    <name type="scientific">Porticoccus litoralis</name>
    <dbReference type="NCBI Taxonomy" id="434086"/>
    <lineage>
        <taxon>Bacteria</taxon>
        <taxon>Pseudomonadati</taxon>
        <taxon>Pseudomonadota</taxon>
        <taxon>Gammaproteobacteria</taxon>
        <taxon>Cellvibrionales</taxon>
        <taxon>Porticoccaceae</taxon>
        <taxon>Porticoccus</taxon>
    </lineage>
</organism>
<gene>
    <name evidence="5" type="ORF">Q8A57_02710</name>
</gene>
<name>A0AAW8AYG6_9GAMM</name>
<dbReference type="NCBIfam" id="TIGR02481">
    <property type="entry name" value="hemeryth_dom"/>
    <property type="match status" value="1"/>
</dbReference>
<protein>
    <submittedName>
        <fullName evidence="5">Hemerythrin family protein</fullName>
    </submittedName>
</protein>
<evidence type="ECO:0000259" key="4">
    <source>
        <dbReference type="Pfam" id="PF01814"/>
    </source>
</evidence>
<comment type="similarity">
    <text evidence="1">Belongs to the hemerythrin family.</text>
</comment>
<sequence>MLDHHNIPKVDLSFLNRDHQEALDISNHLEILLSEGSPLDHAEKIEREFAKLLDHHIVHFEHEDREMEKYGFPAYELHVAEHRHVLEDMGKELGYWRSHRDVARLKDYLLTEFPRWLMNHLVNMDTVSATYISRVRHNDLDQAKGF</sequence>
<dbReference type="InterPro" id="IPR035938">
    <property type="entry name" value="Hemerythrin-like_sf"/>
</dbReference>
<evidence type="ECO:0000313" key="5">
    <source>
        <dbReference type="EMBL" id="MDP1519870.1"/>
    </source>
</evidence>
<evidence type="ECO:0000313" key="6">
    <source>
        <dbReference type="Proteomes" id="UP001178354"/>
    </source>
</evidence>
<dbReference type="AlphaFoldDB" id="A0AAW8AYG6"/>
<evidence type="ECO:0000256" key="3">
    <source>
        <dbReference type="ARBA" id="ARBA00023004"/>
    </source>
</evidence>
<dbReference type="RefSeq" id="WP_305169381.1">
    <property type="nucleotide sequence ID" value="NZ_JAUUUU010000001.1"/>
</dbReference>
<reference evidence="5" key="2">
    <citation type="submission" date="2023-08" db="EMBL/GenBank/DDBJ databases">
        <authorList>
            <person name="Luo J."/>
        </authorList>
    </citation>
    <scope>NUCLEOTIDE SEQUENCE</scope>
    <source>
        <strain evidence="5">DSM 25064</strain>
    </source>
</reference>
<keyword evidence="6" id="KW-1185">Reference proteome</keyword>
<dbReference type="Proteomes" id="UP001178354">
    <property type="component" value="Unassembled WGS sequence"/>
</dbReference>
<accession>A0AAW8AYG6</accession>
<keyword evidence="2" id="KW-0479">Metal-binding</keyword>
<dbReference type="InterPro" id="IPR012312">
    <property type="entry name" value="Hemerythrin-like"/>
</dbReference>
<proteinExistence type="inferred from homology"/>
<dbReference type="EMBL" id="JAUUUU010000001">
    <property type="protein sequence ID" value="MDP1519870.1"/>
    <property type="molecule type" value="Genomic_DNA"/>
</dbReference>
<dbReference type="Pfam" id="PF01814">
    <property type="entry name" value="Hemerythrin"/>
    <property type="match status" value="1"/>
</dbReference>
<dbReference type="CDD" id="cd12107">
    <property type="entry name" value="Hemerythrin"/>
    <property type="match status" value="1"/>
</dbReference>
<keyword evidence="3" id="KW-0408">Iron</keyword>
<dbReference type="GO" id="GO:0046872">
    <property type="term" value="F:metal ion binding"/>
    <property type="evidence" value="ECO:0007669"/>
    <property type="project" value="UniProtKB-KW"/>
</dbReference>
<feature type="domain" description="Hemerythrin-like" evidence="4">
    <location>
        <begin position="12"/>
        <end position="125"/>
    </location>
</feature>